<proteinExistence type="predicted"/>
<keyword evidence="1" id="KW-0812">Transmembrane</keyword>
<keyword evidence="3" id="KW-1185">Reference proteome</keyword>
<dbReference type="EMBL" id="GG676169">
    <property type="protein sequence ID" value="EER12196.1"/>
    <property type="molecule type" value="Genomic_DNA"/>
</dbReference>
<dbReference type="InParanoid" id="C5KTL7"/>
<dbReference type="Proteomes" id="UP000007800">
    <property type="component" value="Unassembled WGS sequence"/>
</dbReference>
<dbReference type="AlphaFoldDB" id="C5KTL7"/>
<evidence type="ECO:0000313" key="3">
    <source>
        <dbReference type="Proteomes" id="UP000007800"/>
    </source>
</evidence>
<keyword evidence="1" id="KW-0472">Membrane</keyword>
<accession>C5KTL7</accession>
<sequence length="135" mass="15378">MLYASFSYREDGWEFVEERGYPGDAPPDIWLDVSERECISYPEACHARYRLLGIFGVIFACLAALCVLIPCLLDWYMDMLLDSIITDHIDQEAQLKAEEKRRKLRREAQSRAVVEAWEVSRGGGGGLSHDMVMGT</sequence>
<dbReference type="OrthoDB" id="10477700at2759"/>
<organism evidence="3">
    <name type="scientific">Perkinsus marinus (strain ATCC 50983 / TXsc)</name>
    <dbReference type="NCBI Taxonomy" id="423536"/>
    <lineage>
        <taxon>Eukaryota</taxon>
        <taxon>Sar</taxon>
        <taxon>Alveolata</taxon>
        <taxon>Perkinsozoa</taxon>
        <taxon>Perkinsea</taxon>
        <taxon>Perkinsida</taxon>
        <taxon>Perkinsidae</taxon>
        <taxon>Perkinsus</taxon>
    </lineage>
</organism>
<dbReference type="RefSeq" id="XP_002780401.1">
    <property type="nucleotide sequence ID" value="XM_002780355.1"/>
</dbReference>
<name>C5KTL7_PERM5</name>
<evidence type="ECO:0000256" key="1">
    <source>
        <dbReference type="SAM" id="Phobius"/>
    </source>
</evidence>
<evidence type="ECO:0000313" key="2">
    <source>
        <dbReference type="EMBL" id="EER12196.1"/>
    </source>
</evidence>
<feature type="transmembrane region" description="Helical" evidence="1">
    <location>
        <begin position="51"/>
        <end position="73"/>
    </location>
</feature>
<keyword evidence="1" id="KW-1133">Transmembrane helix</keyword>
<dbReference type="GeneID" id="9061273"/>
<gene>
    <name evidence="2" type="ORF">Pmar_PMAR016596</name>
</gene>
<reference evidence="2 3" key="1">
    <citation type="submission" date="2008-07" db="EMBL/GenBank/DDBJ databases">
        <authorList>
            <person name="El-Sayed N."/>
            <person name="Caler E."/>
            <person name="Inman J."/>
            <person name="Amedeo P."/>
            <person name="Hass B."/>
            <person name="Wortman J."/>
        </authorList>
    </citation>
    <scope>NUCLEOTIDE SEQUENCE [LARGE SCALE GENOMIC DNA]</scope>
    <source>
        <strain evidence="3">ATCC 50983 / TXsc</strain>
    </source>
</reference>
<protein>
    <submittedName>
        <fullName evidence="2">Uncharacterized protein</fullName>
    </submittedName>
</protein>
<dbReference type="OMA" id="RECISYP"/>